<comment type="pathway">
    <text evidence="3">Cofactor biosynthesis; adenosylcobalamin biosynthesis.</text>
</comment>
<dbReference type="GO" id="GO:0048472">
    <property type="term" value="F:threonine-phosphate decarboxylase activity"/>
    <property type="evidence" value="ECO:0007669"/>
    <property type="project" value="UniProtKB-EC"/>
</dbReference>
<protein>
    <recommendedName>
        <fullName evidence="4">threonine-phosphate decarboxylase</fullName>
        <ecNumber evidence="4">4.1.1.81</ecNumber>
    </recommendedName>
    <alternativeName>
        <fullName evidence="8">L-threonine-O-3-phosphate decarboxylase</fullName>
    </alternativeName>
</protein>
<evidence type="ECO:0000256" key="7">
    <source>
        <dbReference type="ARBA" id="ARBA00023239"/>
    </source>
</evidence>
<evidence type="ECO:0000313" key="12">
    <source>
        <dbReference type="Proteomes" id="UP001597493"/>
    </source>
</evidence>
<keyword evidence="6" id="KW-0663">Pyridoxal phosphate</keyword>
<dbReference type="Gene3D" id="3.40.640.10">
    <property type="entry name" value="Type I PLP-dependent aspartate aminotransferase-like (Major domain)"/>
    <property type="match status" value="1"/>
</dbReference>
<dbReference type="InterPro" id="IPR015421">
    <property type="entry name" value="PyrdxlP-dep_Trfase_major"/>
</dbReference>
<dbReference type="InterPro" id="IPR015422">
    <property type="entry name" value="PyrdxlP-dep_Trfase_small"/>
</dbReference>
<dbReference type="Proteomes" id="UP001597493">
    <property type="component" value="Unassembled WGS sequence"/>
</dbReference>
<dbReference type="SUPFAM" id="SSF53383">
    <property type="entry name" value="PLP-dependent transferases"/>
    <property type="match status" value="1"/>
</dbReference>
<comment type="catalytic activity">
    <reaction evidence="9">
        <text>O-phospho-L-threonine + H(+) = (R)-1-aminopropan-2-yl phosphate + CO2</text>
        <dbReference type="Rhea" id="RHEA:11492"/>
        <dbReference type="ChEBI" id="CHEBI:15378"/>
        <dbReference type="ChEBI" id="CHEBI:16526"/>
        <dbReference type="ChEBI" id="CHEBI:58563"/>
        <dbReference type="ChEBI" id="CHEBI:58675"/>
        <dbReference type="EC" id="4.1.1.81"/>
    </reaction>
</comment>
<proteinExistence type="predicted"/>
<dbReference type="CDD" id="cd00609">
    <property type="entry name" value="AAT_like"/>
    <property type="match status" value="1"/>
</dbReference>
<dbReference type="InterPro" id="IPR015424">
    <property type="entry name" value="PyrdxlP-dep_Trfase"/>
</dbReference>
<sequence length="362" mass="39913">MLERYGHGGDLTTAAEAYGRQEDEFVDFSSNMNPLGPPEAVRRELVRYAERIAAYPDPAVRRLRAKLAARYGISEEAILAGNGAAELIDLAVRAFRPGTVALPMPSFGEYADAVRKAGGRIIPVPLRPESDFTLDERAFAEAESASSADMLFIGSPNNPTGRLADPSLILKLAERGGIVIVDEAFIDFVPDEERYTLIREAAVRPNLFVIRSMTKFYAVPGIRLGYMVGSPAGLDRLRGLQIPWSVNSLAQRIGEAVLDDAAFAAETHRWLQREKPRLAGKLKQLGMHVYPSDANYLLARLPEAEGLTAASLQREMGRRGVLIRDASRFDGLDGRYCRFAVKLREHNDRLAAALGECLRLFL</sequence>
<dbReference type="PANTHER" id="PTHR42885">
    <property type="entry name" value="HISTIDINOL-PHOSPHATE AMINOTRANSFERASE-RELATED"/>
    <property type="match status" value="1"/>
</dbReference>
<dbReference type="InterPro" id="IPR005860">
    <property type="entry name" value="CobD"/>
</dbReference>
<evidence type="ECO:0000256" key="6">
    <source>
        <dbReference type="ARBA" id="ARBA00022898"/>
    </source>
</evidence>
<dbReference type="Pfam" id="PF00155">
    <property type="entry name" value="Aminotran_1_2"/>
    <property type="match status" value="1"/>
</dbReference>
<comment type="cofactor">
    <cofactor evidence="1">
        <name>pyridoxal 5'-phosphate</name>
        <dbReference type="ChEBI" id="CHEBI:597326"/>
    </cofactor>
</comment>
<accession>A0ABW5R0Z3</accession>
<dbReference type="EC" id="4.1.1.81" evidence="4"/>
<dbReference type="InterPro" id="IPR004839">
    <property type="entry name" value="Aminotransferase_I/II_large"/>
</dbReference>
<evidence type="ECO:0000256" key="4">
    <source>
        <dbReference type="ARBA" id="ARBA00012285"/>
    </source>
</evidence>
<dbReference type="InterPro" id="IPR004838">
    <property type="entry name" value="NHTrfase_class1_PyrdxlP-BS"/>
</dbReference>
<comment type="function">
    <text evidence="2">Decarboxylates L-threonine-O-3-phosphate to yield (R)-1-amino-2-propanol O-2-phosphate, the precursor for the linkage between the nucleotide loop and the corrin ring in cobalamin.</text>
</comment>
<name>A0ABW5R0Z3_9BACL</name>
<dbReference type="EMBL" id="JBHUMY010000027">
    <property type="protein sequence ID" value="MFD2662374.1"/>
    <property type="molecule type" value="Genomic_DNA"/>
</dbReference>
<evidence type="ECO:0000313" key="11">
    <source>
        <dbReference type="EMBL" id="MFD2662374.1"/>
    </source>
</evidence>
<evidence type="ECO:0000256" key="5">
    <source>
        <dbReference type="ARBA" id="ARBA00022573"/>
    </source>
</evidence>
<evidence type="ECO:0000256" key="8">
    <source>
        <dbReference type="ARBA" id="ARBA00029996"/>
    </source>
</evidence>
<feature type="domain" description="Aminotransferase class I/classII large" evidence="10">
    <location>
        <begin position="24"/>
        <end position="353"/>
    </location>
</feature>
<keyword evidence="7 11" id="KW-0456">Lyase</keyword>
<dbReference type="PANTHER" id="PTHR42885:SF1">
    <property type="entry name" value="THREONINE-PHOSPHATE DECARBOXYLASE"/>
    <property type="match status" value="1"/>
</dbReference>
<keyword evidence="12" id="KW-1185">Reference proteome</keyword>
<organism evidence="11 12">
    <name type="scientific">Paenibacillus thailandensis</name>
    <dbReference type="NCBI Taxonomy" id="393250"/>
    <lineage>
        <taxon>Bacteria</taxon>
        <taxon>Bacillati</taxon>
        <taxon>Bacillota</taxon>
        <taxon>Bacilli</taxon>
        <taxon>Bacillales</taxon>
        <taxon>Paenibacillaceae</taxon>
        <taxon>Paenibacillus</taxon>
    </lineage>
</organism>
<keyword evidence="5" id="KW-0169">Cobalamin biosynthesis</keyword>
<comment type="caution">
    <text evidence="11">The sequence shown here is derived from an EMBL/GenBank/DDBJ whole genome shotgun (WGS) entry which is preliminary data.</text>
</comment>
<evidence type="ECO:0000256" key="2">
    <source>
        <dbReference type="ARBA" id="ARBA00003444"/>
    </source>
</evidence>
<evidence type="ECO:0000256" key="3">
    <source>
        <dbReference type="ARBA" id="ARBA00004953"/>
    </source>
</evidence>
<dbReference type="PROSITE" id="PS00105">
    <property type="entry name" value="AA_TRANSFER_CLASS_1"/>
    <property type="match status" value="1"/>
</dbReference>
<reference evidence="12" key="1">
    <citation type="journal article" date="2019" name="Int. J. Syst. Evol. Microbiol.">
        <title>The Global Catalogue of Microorganisms (GCM) 10K type strain sequencing project: providing services to taxonomists for standard genome sequencing and annotation.</title>
        <authorList>
            <consortium name="The Broad Institute Genomics Platform"/>
            <consortium name="The Broad Institute Genome Sequencing Center for Infectious Disease"/>
            <person name="Wu L."/>
            <person name="Ma J."/>
        </authorList>
    </citation>
    <scope>NUCLEOTIDE SEQUENCE [LARGE SCALE GENOMIC DNA]</scope>
    <source>
        <strain evidence="12">TISTR 1827</strain>
    </source>
</reference>
<dbReference type="Gene3D" id="3.90.1150.10">
    <property type="entry name" value="Aspartate Aminotransferase, domain 1"/>
    <property type="match status" value="1"/>
</dbReference>
<dbReference type="NCBIfam" id="TIGR01140">
    <property type="entry name" value="L_thr_O3P_dcar"/>
    <property type="match status" value="1"/>
</dbReference>
<gene>
    <name evidence="11" type="primary">cobD</name>
    <name evidence="11" type="ORF">ACFSW5_19135</name>
</gene>
<dbReference type="RefSeq" id="WP_379276566.1">
    <property type="nucleotide sequence ID" value="NZ_JBHUGT010000021.1"/>
</dbReference>
<evidence type="ECO:0000256" key="1">
    <source>
        <dbReference type="ARBA" id="ARBA00001933"/>
    </source>
</evidence>
<evidence type="ECO:0000259" key="10">
    <source>
        <dbReference type="Pfam" id="PF00155"/>
    </source>
</evidence>
<evidence type="ECO:0000256" key="9">
    <source>
        <dbReference type="ARBA" id="ARBA00048531"/>
    </source>
</evidence>